<dbReference type="eggNOG" id="ENOG50319R5">
    <property type="taxonomic scope" value="Bacteria"/>
</dbReference>
<dbReference type="Proteomes" id="UP000015520">
    <property type="component" value="Unassembled WGS sequence"/>
</dbReference>
<accession>T0JE58</accession>
<organism evidence="1 2">
    <name type="scientific">Sulfurimonas hongkongensis</name>
    <dbReference type="NCBI Taxonomy" id="1172190"/>
    <lineage>
        <taxon>Bacteria</taxon>
        <taxon>Pseudomonadati</taxon>
        <taxon>Campylobacterota</taxon>
        <taxon>Epsilonproteobacteria</taxon>
        <taxon>Campylobacterales</taxon>
        <taxon>Sulfurimonadaceae</taxon>
        <taxon>Sulfurimonas</taxon>
    </lineage>
</organism>
<gene>
    <name evidence="1" type="ORF">M947_07500</name>
</gene>
<protein>
    <recommendedName>
        <fullName evidence="3">Hemerythrin-like domain-containing protein</fullName>
    </recommendedName>
</protein>
<proteinExistence type="predicted"/>
<dbReference type="AlphaFoldDB" id="T0JE58"/>
<dbReference type="PATRIC" id="fig|1172190.3.peg.1452"/>
<evidence type="ECO:0008006" key="3">
    <source>
        <dbReference type="Google" id="ProtNLM"/>
    </source>
</evidence>
<sequence length="144" mass="17396">MFFSFFSSKNQKLVKKWKSEHEEMVISAHKIIAAYSLDDKDSVRKELITLRKLALEHLMLEDIELFKLLREDKDLEENTEEKIREFRDTFRDTKSSLLDFLREYTQEDAQLDKRFFDIFSNIVSVLSKRIDFEENNLYISLEEK</sequence>
<dbReference type="RefSeq" id="WP_021287756.1">
    <property type="nucleotide sequence ID" value="NZ_AUPZ01000009.1"/>
</dbReference>
<dbReference type="OrthoDB" id="5372896at2"/>
<evidence type="ECO:0000313" key="2">
    <source>
        <dbReference type="Proteomes" id="UP000015520"/>
    </source>
</evidence>
<evidence type="ECO:0000313" key="1">
    <source>
        <dbReference type="EMBL" id="EQB39295.1"/>
    </source>
</evidence>
<keyword evidence="2" id="KW-1185">Reference proteome</keyword>
<comment type="caution">
    <text evidence="1">The sequence shown here is derived from an EMBL/GenBank/DDBJ whole genome shotgun (WGS) entry which is preliminary data.</text>
</comment>
<dbReference type="EMBL" id="AUPZ01000009">
    <property type="protein sequence ID" value="EQB39295.1"/>
    <property type="molecule type" value="Genomic_DNA"/>
</dbReference>
<reference evidence="1 2" key="1">
    <citation type="submission" date="2013-07" db="EMBL/GenBank/DDBJ databases">
        <title>Sulfurimonas hongkongensis AST-10 Genome Sequencing.</title>
        <authorList>
            <person name="Cai L."/>
            <person name="Zhang T."/>
        </authorList>
    </citation>
    <scope>NUCLEOTIDE SEQUENCE [LARGE SCALE GENOMIC DNA]</scope>
    <source>
        <strain evidence="1 2">AST-10</strain>
    </source>
</reference>
<name>T0JE58_9BACT</name>